<dbReference type="RefSeq" id="WP_002692019.1">
    <property type="nucleotide sequence ID" value="NZ_CM001797.1"/>
</dbReference>
<keyword evidence="1" id="KW-0560">Oxidoreductase</keyword>
<comment type="caution">
    <text evidence="4">The sequence shown here is derived from an EMBL/GenBank/DDBJ whole genome shotgun (WGS) entry which is preliminary data.</text>
</comment>
<feature type="compositionally biased region" description="Basic and acidic residues" evidence="2">
    <location>
        <begin position="446"/>
        <end position="456"/>
    </location>
</feature>
<dbReference type="InterPro" id="IPR023753">
    <property type="entry name" value="FAD/NAD-binding_dom"/>
</dbReference>
<dbReference type="InterPro" id="IPR036188">
    <property type="entry name" value="FAD/NAD-bd_sf"/>
</dbReference>
<sequence>MKALAFTDYDVIVIGGGPAGMAAALAASEKNPKLKIALIEREGQIGGILKQCIHDGFGLIRFKERLTGPEYAWRYKEMVEAKENIDIFLFTFLNKLKKENDLFCMEFTNPEYGIFELKAKSLVAAMGCRERTDRQVNIHGERPAGIFTAGQAQALINLHGFMPGKKCVILGSGDIGLIMARRLTLEGAHVEGVYEIKPAPSGLSRNIVQCLDDYGIPLHLSATVTEVEGRERVEAVKIAQVDKNMKTIEGTEKRIPCDTLILSVGLIPENDILSSLNVPIDGRTKGPIVDQFMHTEAEGLFSCGNALHVNDLVDYVSESGKIAGEAAADFALKMRTGAEKLLPLKISNKAKKLLPLNIVGKILYVVPQKIDTEAEGSIIFYFRAAEEMQNTDLSLKADGKTVFERKYEELKPPEMERFILPCEKLRGAEKLEIVLSESPQKGIETPSEKKEVDNGN</sequence>
<dbReference type="EMBL" id="AGDY01000006">
    <property type="protein sequence ID" value="EMB21536.1"/>
    <property type="molecule type" value="Genomic_DNA"/>
</dbReference>
<evidence type="ECO:0000256" key="1">
    <source>
        <dbReference type="ARBA" id="ARBA00023002"/>
    </source>
</evidence>
<protein>
    <recommendedName>
        <fullName evidence="3">FAD/NAD(P)-binding domain-containing protein</fullName>
    </recommendedName>
</protein>
<feature type="region of interest" description="Disordered" evidence="2">
    <location>
        <begin position="437"/>
        <end position="456"/>
    </location>
</feature>
<dbReference type="SUPFAM" id="SSF51905">
    <property type="entry name" value="FAD/NAD(P)-binding domain"/>
    <property type="match status" value="1"/>
</dbReference>
<dbReference type="Pfam" id="PF07992">
    <property type="entry name" value="Pyr_redox_2"/>
    <property type="match status" value="1"/>
</dbReference>
<organism evidence="4">
    <name type="scientific">Treponema denticola OTK</name>
    <dbReference type="NCBI Taxonomy" id="999434"/>
    <lineage>
        <taxon>Bacteria</taxon>
        <taxon>Pseudomonadati</taxon>
        <taxon>Spirochaetota</taxon>
        <taxon>Spirochaetia</taxon>
        <taxon>Spirochaetales</taxon>
        <taxon>Treponemataceae</taxon>
        <taxon>Treponema</taxon>
    </lineage>
</organism>
<feature type="domain" description="FAD/NAD(P)-binding" evidence="3">
    <location>
        <begin position="9"/>
        <end position="307"/>
    </location>
</feature>
<dbReference type="PATRIC" id="fig|999434.4.peg.1356"/>
<evidence type="ECO:0000256" key="2">
    <source>
        <dbReference type="SAM" id="MobiDB-lite"/>
    </source>
</evidence>
<dbReference type="AlphaFoldDB" id="A0A0F6MP48"/>
<dbReference type="GO" id="GO:0016491">
    <property type="term" value="F:oxidoreductase activity"/>
    <property type="evidence" value="ECO:0007669"/>
    <property type="project" value="UniProtKB-KW"/>
</dbReference>
<dbReference type="PRINTS" id="PR00469">
    <property type="entry name" value="PNDRDTASEII"/>
</dbReference>
<gene>
    <name evidence="4" type="ORF">HMPREF9723_01309</name>
</gene>
<evidence type="ECO:0000259" key="3">
    <source>
        <dbReference type="Pfam" id="PF07992"/>
    </source>
</evidence>
<dbReference type="PRINTS" id="PR00368">
    <property type="entry name" value="FADPNR"/>
</dbReference>
<reference evidence="4" key="1">
    <citation type="submission" date="2012-01" db="EMBL/GenBank/DDBJ databases">
        <title>The Genome Sequence of Treponema denticola OTK.</title>
        <authorList>
            <consortium name="The Broad Institute Genome Sequencing Platform"/>
            <person name="Earl A."/>
            <person name="Ward D."/>
            <person name="Feldgarden M."/>
            <person name="Gevers D."/>
            <person name="Blanton J.M."/>
            <person name="Fenno C.J."/>
            <person name="Baranova O.V."/>
            <person name="Mathney J."/>
            <person name="Dewhirst F.E."/>
            <person name="Izard J."/>
            <person name="Young S.K."/>
            <person name="Zeng Q."/>
            <person name="Gargeya S."/>
            <person name="Fitzgerald M."/>
            <person name="Haas B."/>
            <person name="Abouelleil A."/>
            <person name="Alvarado L."/>
            <person name="Arachchi H.M."/>
            <person name="Berlin A."/>
            <person name="Chapman S.B."/>
            <person name="Gearin G."/>
            <person name="Goldberg J."/>
            <person name="Griggs A."/>
            <person name="Gujja S."/>
            <person name="Hansen M."/>
            <person name="Heiman D."/>
            <person name="Howarth C."/>
            <person name="Larimer J."/>
            <person name="Lui A."/>
            <person name="MacDonald P.J.P."/>
            <person name="McCowen C."/>
            <person name="Montmayeur A."/>
            <person name="Murphy C."/>
            <person name="Neiman D."/>
            <person name="Pearson M."/>
            <person name="Priest M."/>
            <person name="Roberts A."/>
            <person name="Saif S."/>
            <person name="Shea T."/>
            <person name="Sisk P."/>
            <person name="Stolte C."/>
            <person name="Sykes S."/>
            <person name="Wortman J."/>
            <person name="Nusbaum C."/>
            <person name="Birren B."/>
        </authorList>
    </citation>
    <scope>NUCLEOTIDE SEQUENCE [LARGE SCALE GENOMIC DNA]</scope>
    <source>
        <strain evidence="4">OTK</strain>
    </source>
</reference>
<evidence type="ECO:0000313" key="4">
    <source>
        <dbReference type="EMBL" id="EMB21536.1"/>
    </source>
</evidence>
<dbReference type="HOGENOM" id="CLU_030705_0_0_12"/>
<dbReference type="PANTHER" id="PTHR42949">
    <property type="entry name" value="ANAEROBIC GLYCEROL-3-PHOSPHATE DEHYDROGENASE SUBUNIT B"/>
    <property type="match status" value="1"/>
</dbReference>
<dbReference type="Gene3D" id="3.50.50.60">
    <property type="entry name" value="FAD/NAD(P)-binding domain"/>
    <property type="match status" value="2"/>
</dbReference>
<dbReference type="Proteomes" id="UP000011701">
    <property type="component" value="Chromosome"/>
</dbReference>
<dbReference type="InterPro" id="IPR051691">
    <property type="entry name" value="Metab_Enz_Cyan_OpOx_G3PDH"/>
</dbReference>
<name>A0A0F6MP48_TREDN</name>
<proteinExistence type="predicted"/>
<accession>A0A0F6MP48</accession>
<dbReference type="PANTHER" id="PTHR42949:SF3">
    <property type="entry name" value="ANAEROBIC GLYCEROL-3-PHOSPHATE DEHYDROGENASE SUBUNIT B"/>
    <property type="match status" value="1"/>
</dbReference>